<dbReference type="NCBIfam" id="NF001452">
    <property type="entry name" value="PRK00311.1"/>
    <property type="match status" value="1"/>
</dbReference>
<reference evidence="10 11" key="2">
    <citation type="journal article" date="2024" name="Int. J. Syst. Evol. Microbiol.">
        <title>Promethearchaeum syntrophicum gen. nov., sp. nov., an anaerobic, obligately syntrophic archaeon, the first isolate of the lineage 'Asgard' archaea, and proposal of the new archaeal phylum Promethearchaeota phyl. nov. and kingdom Promethearchaeati regn. nov.</title>
        <authorList>
            <person name="Imachi H."/>
            <person name="Nobu M.K."/>
            <person name="Kato S."/>
            <person name="Takaki Y."/>
            <person name="Miyazaki M."/>
            <person name="Miyata M."/>
            <person name="Ogawara M."/>
            <person name="Saito Y."/>
            <person name="Sakai S."/>
            <person name="Tahara Y.O."/>
            <person name="Takano Y."/>
            <person name="Tasumi E."/>
            <person name="Uematsu K."/>
            <person name="Yoshimura T."/>
            <person name="Itoh T."/>
            <person name="Ohkuma M."/>
            <person name="Takai K."/>
        </authorList>
    </citation>
    <scope>NUCLEOTIDE SEQUENCE [LARGE SCALE GENOMIC DNA]</scope>
    <source>
        <strain evidence="10 11">MK-D1</strain>
    </source>
</reference>
<comment type="similarity">
    <text evidence="2 5">Belongs to the PanB family.</text>
</comment>
<comment type="function">
    <text evidence="5">Catalyzes the reversible reaction in which hydroxymethyl group from 5,10-methylenetetrahydrofolate is transferred onto alpha-ketoisovalerate to form ketopantoate.</text>
</comment>
<feature type="region of interest" description="Disordered" evidence="9">
    <location>
        <begin position="292"/>
        <end position="314"/>
    </location>
</feature>
<feature type="binding site" evidence="5 8">
    <location>
        <position position="50"/>
    </location>
    <ligand>
        <name>Mg(2+)</name>
        <dbReference type="ChEBI" id="CHEBI:18420"/>
    </ligand>
</feature>
<keyword evidence="5 8" id="KW-0479">Metal-binding</keyword>
<evidence type="ECO:0000256" key="6">
    <source>
        <dbReference type="PIRSR" id="PIRSR000388-1"/>
    </source>
</evidence>
<gene>
    <name evidence="5 10" type="primary">panB</name>
    <name evidence="10" type="ORF">DSAG12_00579</name>
</gene>
<evidence type="ECO:0000256" key="4">
    <source>
        <dbReference type="ARBA" id="ARBA00022993"/>
    </source>
</evidence>
<organism evidence="10 11">
    <name type="scientific">Promethearchaeum syntrophicum</name>
    <dbReference type="NCBI Taxonomy" id="2594042"/>
    <lineage>
        <taxon>Archaea</taxon>
        <taxon>Promethearchaeati</taxon>
        <taxon>Promethearchaeota</taxon>
        <taxon>Promethearchaeia</taxon>
        <taxon>Promethearchaeales</taxon>
        <taxon>Promethearchaeaceae</taxon>
        <taxon>Promethearchaeum</taxon>
    </lineage>
</organism>
<feature type="binding site" evidence="5 8">
    <location>
        <position position="89"/>
    </location>
    <ligand>
        <name>Mg(2+)</name>
        <dbReference type="ChEBI" id="CHEBI:18420"/>
    </ligand>
</feature>
<dbReference type="PANTHER" id="PTHR20881">
    <property type="entry name" value="3-METHYL-2-OXOBUTANOATE HYDROXYMETHYLTRANSFERASE"/>
    <property type="match status" value="1"/>
</dbReference>
<dbReference type="GO" id="GO:0003864">
    <property type="term" value="F:3-methyl-2-oxobutanoate hydroxymethyltransferase activity"/>
    <property type="evidence" value="ECO:0007669"/>
    <property type="project" value="UniProtKB-UniRule"/>
</dbReference>
<evidence type="ECO:0000256" key="2">
    <source>
        <dbReference type="ARBA" id="ARBA00008676"/>
    </source>
</evidence>
<accession>A0A5B9D701</accession>
<dbReference type="InterPro" id="IPR040442">
    <property type="entry name" value="Pyrv_kinase-like_dom_sf"/>
</dbReference>
<dbReference type="CDD" id="cd06557">
    <property type="entry name" value="KPHMT-like"/>
    <property type="match status" value="1"/>
</dbReference>
<dbReference type="EC" id="2.1.2.11" evidence="5"/>
<dbReference type="GO" id="GO:0005737">
    <property type="term" value="C:cytoplasm"/>
    <property type="evidence" value="ECO:0007669"/>
    <property type="project" value="UniProtKB-SubCell"/>
</dbReference>
<keyword evidence="3 5" id="KW-0808">Transferase</keyword>
<dbReference type="SUPFAM" id="SSF51621">
    <property type="entry name" value="Phosphoenolpyruvate/pyruvate domain"/>
    <property type="match status" value="1"/>
</dbReference>
<comment type="catalytic activity">
    <reaction evidence="5">
        <text>(6R)-5,10-methylene-5,6,7,8-tetrahydrofolate + 3-methyl-2-oxobutanoate + H2O = 2-dehydropantoate + (6S)-5,6,7,8-tetrahydrofolate</text>
        <dbReference type="Rhea" id="RHEA:11824"/>
        <dbReference type="ChEBI" id="CHEBI:11561"/>
        <dbReference type="ChEBI" id="CHEBI:11851"/>
        <dbReference type="ChEBI" id="CHEBI:15377"/>
        <dbReference type="ChEBI" id="CHEBI:15636"/>
        <dbReference type="ChEBI" id="CHEBI:57453"/>
        <dbReference type="EC" id="2.1.2.11"/>
    </reaction>
</comment>
<comment type="cofactor">
    <cofactor evidence="5 8">
        <name>Mg(2+)</name>
        <dbReference type="ChEBI" id="CHEBI:18420"/>
    </cofactor>
    <text evidence="5 8">Binds 1 Mg(2+) ion per subunit.</text>
</comment>
<evidence type="ECO:0000256" key="1">
    <source>
        <dbReference type="ARBA" id="ARBA00005033"/>
    </source>
</evidence>
<dbReference type="RefSeq" id="WP_147661705.1">
    <property type="nucleotide sequence ID" value="NZ_CP042905.2"/>
</dbReference>
<dbReference type="FunFam" id="3.20.20.60:FF:000003">
    <property type="entry name" value="3-methyl-2-oxobutanoate hydroxymethyltransferase"/>
    <property type="match status" value="1"/>
</dbReference>
<protein>
    <recommendedName>
        <fullName evidence="5">3-methyl-2-oxobutanoate hydroxymethyltransferase</fullName>
        <ecNumber evidence="5">2.1.2.11</ecNumber>
    </recommendedName>
    <alternativeName>
        <fullName evidence="5">Ketopantoate hydroxymethyltransferase</fullName>
        <shortName evidence="5">KPHMT</shortName>
    </alternativeName>
</protein>
<dbReference type="GO" id="GO:0008168">
    <property type="term" value="F:methyltransferase activity"/>
    <property type="evidence" value="ECO:0007669"/>
    <property type="project" value="UniProtKB-KW"/>
</dbReference>
<dbReference type="PANTHER" id="PTHR20881:SF0">
    <property type="entry name" value="3-METHYL-2-OXOBUTANOATE HYDROXYMETHYLTRANSFERASE"/>
    <property type="match status" value="1"/>
</dbReference>
<dbReference type="OrthoDB" id="8414at2157"/>
<name>A0A5B9D701_9ARCH</name>
<dbReference type="InterPro" id="IPR015813">
    <property type="entry name" value="Pyrv/PenolPyrv_kinase-like_dom"/>
</dbReference>
<feature type="compositionally biased region" description="Basic and acidic residues" evidence="9">
    <location>
        <begin position="292"/>
        <end position="307"/>
    </location>
</feature>
<evidence type="ECO:0000256" key="8">
    <source>
        <dbReference type="PIRSR" id="PIRSR000388-3"/>
    </source>
</evidence>
<keyword evidence="11" id="KW-1185">Reference proteome</keyword>
<dbReference type="HAMAP" id="MF_00156">
    <property type="entry name" value="PanB"/>
    <property type="match status" value="1"/>
</dbReference>
<feature type="binding site" evidence="5 7">
    <location>
        <position position="89"/>
    </location>
    <ligand>
        <name>3-methyl-2-oxobutanoate</name>
        <dbReference type="ChEBI" id="CHEBI:11851"/>
    </ligand>
</feature>
<comment type="subunit">
    <text evidence="5">Homodecamer; pentamer of dimers.</text>
</comment>
<comment type="pathway">
    <text evidence="1">Cofactor biosynthesis; (R)-pantothenate biosynthesis; (R)-pantoate from 3-methyl-2-oxobutanoate: step 1/2.</text>
</comment>
<evidence type="ECO:0000256" key="3">
    <source>
        <dbReference type="ARBA" id="ARBA00022679"/>
    </source>
</evidence>
<dbReference type="EMBL" id="CP042905">
    <property type="protein sequence ID" value="QEE14763.1"/>
    <property type="molecule type" value="Genomic_DNA"/>
</dbReference>
<feature type="binding site" evidence="5 7">
    <location>
        <position position="118"/>
    </location>
    <ligand>
        <name>3-methyl-2-oxobutanoate</name>
        <dbReference type="ChEBI" id="CHEBI:11851"/>
    </ligand>
</feature>
<dbReference type="Gene3D" id="3.20.20.60">
    <property type="entry name" value="Phosphoenolpyruvate-binding domains"/>
    <property type="match status" value="1"/>
</dbReference>
<feature type="active site" description="Proton acceptor" evidence="5 6">
    <location>
        <position position="187"/>
    </location>
</feature>
<evidence type="ECO:0000256" key="7">
    <source>
        <dbReference type="PIRSR" id="PIRSR000388-2"/>
    </source>
</evidence>
<keyword evidence="5 8" id="KW-0460">Magnesium</keyword>
<proteinExistence type="inferred from homology"/>
<dbReference type="KEGG" id="psyt:DSAG12_00579"/>
<sequence length="314" mass="34781">MSEKKQKKITAQSFITMKKNGEKITVLTSYDYIMAKALDSAGIDALLVGDSMGMVIYGQNSTLPVTVEDILRHTQAVARGTNRSMVIADMPFMSFSTPDIALKNAGRFIKEGNADAVKLEGGRERVKSIKMMIECGIPVMGHLGLTPQYIHQLGGYKLQGKNAHAAERLIEDALLLEEAGVFAIVLEMVPWQVAKEISSRIQIPTIGIGAGAYCDGQVLVAQDMMGFSDRKPFKFVKKYADVWNIMVDAGKNYINDIKNGEFPAQTNSFEIPEDEYQMLKDSIEHNPKLKNTVHEEGNIHKKDKETDIGSIYSN</sequence>
<dbReference type="GO" id="GO:0032259">
    <property type="term" value="P:methylation"/>
    <property type="evidence" value="ECO:0007669"/>
    <property type="project" value="UniProtKB-KW"/>
</dbReference>
<feature type="binding site" evidence="5 7">
    <location>
        <begin position="50"/>
        <end position="51"/>
    </location>
    <ligand>
        <name>3-methyl-2-oxobutanoate</name>
        <dbReference type="ChEBI" id="CHEBI:11851"/>
    </ligand>
</feature>
<dbReference type="Proteomes" id="UP000321408">
    <property type="component" value="Chromosome"/>
</dbReference>
<dbReference type="GeneID" id="41328583"/>
<feature type="binding site" evidence="5 8">
    <location>
        <position position="120"/>
    </location>
    <ligand>
        <name>Mg(2+)</name>
        <dbReference type="ChEBI" id="CHEBI:18420"/>
    </ligand>
</feature>
<keyword evidence="4 5" id="KW-0173">Coenzyme A biosynthesis</keyword>
<evidence type="ECO:0000313" key="10">
    <source>
        <dbReference type="EMBL" id="QEE14763.1"/>
    </source>
</evidence>
<evidence type="ECO:0000313" key="11">
    <source>
        <dbReference type="Proteomes" id="UP000321408"/>
    </source>
</evidence>
<dbReference type="UniPathway" id="UPA00241"/>
<dbReference type="AlphaFoldDB" id="A0A5B9D701"/>
<dbReference type="PIRSF" id="PIRSF000388">
    <property type="entry name" value="Pantoate_hydroxy_MeTrfase"/>
    <property type="match status" value="1"/>
</dbReference>
<evidence type="ECO:0000256" key="5">
    <source>
        <dbReference type="HAMAP-Rule" id="MF_00156"/>
    </source>
</evidence>
<keyword evidence="5" id="KW-0963">Cytoplasm</keyword>
<dbReference type="NCBIfam" id="TIGR00222">
    <property type="entry name" value="panB"/>
    <property type="match status" value="1"/>
</dbReference>
<reference evidence="10 11" key="1">
    <citation type="journal article" date="2020" name="Nature">
        <title>Isolation of an archaeon at the prokaryote-eukaryote interface.</title>
        <authorList>
            <person name="Imachi H."/>
            <person name="Nobu M.K."/>
            <person name="Nakahara N."/>
            <person name="Morono Y."/>
            <person name="Ogawara M."/>
            <person name="Takaki Y."/>
            <person name="Takano Y."/>
            <person name="Uematsu K."/>
            <person name="Ikuta T."/>
            <person name="Ito M."/>
            <person name="Matsui Y."/>
            <person name="Miyazaki M."/>
            <person name="Murata K."/>
            <person name="Saito Y."/>
            <person name="Sakai S."/>
            <person name="Song C."/>
            <person name="Tasumi E."/>
            <person name="Yamanaka Y."/>
            <person name="Yamaguchi T."/>
            <person name="Kamagata Y."/>
            <person name="Tamaki H."/>
            <person name="Takai K."/>
        </authorList>
    </citation>
    <scope>NUCLEOTIDE SEQUENCE [LARGE SCALE GENOMIC DNA]</scope>
    <source>
        <strain evidence="10 11">MK-D1</strain>
    </source>
</reference>
<dbReference type="Pfam" id="PF02548">
    <property type="entry name" value="Pantoate_transf"/>
    <property type="match status" value="1"/>
</dbReference>
<dbReference type="GO" id="GO:0000287">
    <property type="term" value="F:magnesium ion binding"/>
    <property type="evidence" value="ECO:0007669"/>
    <property type="project" value="TreeGrafter"/>
</dbReference>
<comment type="pathway">
    <text evidence="5">Cofactor biosynthesis; coenzyme A biosynthesis.</text>
</comment>
<dbReference type="GO" id="GO:0015940">
    <property type="term" value="P:pantothenate biosynthetic process"/>
    <property type="evidence" value="ECO:0007669"/>
    <property type="project" value="UniProtKB-UniRule"/>
</dbReference>
<evidence type="ECO:0000256" key="9">
    <source>
        <dbReference type="SAM" id="MobiDB-lite"/>
    </source>
</evidence>
<dbReference type="GO" id="GO:0015937">
    <property type="term" value="P:coenzyme A biosynthetic process"/>
    <property type="evidence" value="ECO:0007669"/>
    <property type="project" value="UniProtKB-UniRule"/>
</dbReference>
<comment type="subcellular location">
    <subcellularLocation>
        <location evidence="5">Cytoplasm</location>
    </subcellularLocation>
</comment>
<dbReference type="InterPro" id="IPR003700">
    <property type="entry name" value="Pantoate_hydroxy_MeTrfase"/>
</dbReference>